<feature type="non-terminal residue" evidence="2">
    <location>
        <position position="1"/>
    </location>
</feature>
<dbReference type="Proteomes" id="UP000182100">
    <property type="component" value="Unassembled WGS sequence"/>
</dbReference>
<accession>A0A1G7BH68</accession>
<proteinExistence type="predicted"/>
<evidence type="ECO:0000256" key="1">
    <source>
        <dbReference type="SAM" id="MobiDB-lite"/>
    </source>
</evidence>
<organism evidence="2 3">
    <name type="scientific">Streptomyces prasinopilosus</name>
    <dbReference type="NCBI Taxonomy" id="67344"/>
    <lineage>
        <taxon>Bacteria</taxon>
        <taxon>Bacillati</taxon>
        <taxon>Actinomycetota</taxon>
        <taxon>Actinomycetes</taxon>
        <taxon>Kitasatosporales</taxon>
        <taxon>Streptomycetaceae</taxon>
        <taxon>Streptomyces</taxon>
    </lineage>
</organism>
<evidence type="ECO:0000313" key="2">
    <source>
        <dbReference type="EMBL" id="SDE26343.1"/>
    </source>
</evidence>
<dbReference type="EMBL" id="FMZK01000023">
    <property type="protein sequence ID" value="SDE26343.1"/>
    <property type="molecule type" value="Genomic_DNA"/>
</dbReference>
<gene>
    <name evidence="2" type="ORF">SAMN05216505_12340</name>
</gene>
<keyword evidence="3" id="KW-1185">Reference proteome</keyword>
<feature type="region of interest" description="Disordered" evidence="1">
    <location>
        <begin position="1"/>
        <end position="30"/>
    </location>
</feature>
<protein>
    <submittedName>
        <fullName evidence="2">Uncharacterized protein</fullName>
    </submittedName>
</protein>
<evidence type="ECO:0000313" key="3">
    <source>
        <dbReference type="Proteomes" id="UP000182100"/>
    </source>
</evidence>
<reference evidence="3" key="1">
    <citation type="submission" date="2016-10" db="EMBL/GenBank/DDBJ databases">
        <authorList>
            <person name="Varghese N."/>
            <person name="Submissions S."/>
        </authorList>
    </citation>
    <scope>NUCLEOTIDE SEQUENCE [LARGE SCALE GENOMIC DNA]</scope>
    <source>
        <strain evidence="3">CGMCC 4.3504</strain>
    </source>
</reference>
<name>A0A1G7BH68_9ACTN</name>
<dbReference type="AlphaFoldDB" id="A0A1G7BH68"/>
<sequence>RDMDQILDLQGLETSGEETELPVSTLSATC</sequence>